<accession>A0A1Y2J4V2</accession>
<name>A0A1Y2J4V2_TRAC3</name>
<dbReference type="EMBL" id="KZ084086">
    <property type="protein sequence ID" value="OSD08425.1"/>
    <property type="molecule type" value="Genomic_DNA"/>
</dbReference>
<evidence type="ECO:0000313" key="2">
    <source>
        <dbReference type="EMBL" id="OSD08425.1"/>
    </source>
</evidence>
<feature type="compositionally biased region" description="Basic and acidic residues" evidence="1">
    <location>
        <begin position="1"/>
        <end position="15"/>
    </location>
</feature>
<sequence>MRRSISDHHSVDGQRPRAQGRTSLCSSCKDGPTQPPHTCPPTVLSRTACRTLHGTPATRRLSSPTCRIRPHVLRDPNEWGGQPRSLYPASWLMQEASMADSPDRRRGEPSGMSSKVSDCSAVRRCVARRSAFAKNGRAADEATVVRRDVISHHVPGHVGCEPALYVLACFVGPDDPVWVSQAHEAPNRCDR</sequence>
<organism evidence="2 3">
    <name type="scientific">Trametes coccinea (strain BRFM310)</name>
    <name type="common">Pycnoporus coccineus</name>
    <dbReference type="NCBI Taxonomy" id="1353009"/>
    <lineage>
        <taxon>Eukaryota</taxon>
        <taxon>Fungi</taxon>
        <taxon>Dikarya</taxon>
        <taxon>Basidiomycota</taxon>
        <taxon>Agaricomycotina</taxon>
        <taxon>Agaricomycetes</taxon>
        <taxon>Polyporales</taxon>
        <taxon>Polyporaceae</taxon>
        <taxon>Trametes</taxon>
    </lineage>
</organism>
<reference evidence="2 3" key="1">
    <citation type="journal article" date="2015" name="Biotechnol. Biofuels">
        <title>Enhanced degradation of softwood versus hardwood by the white-rot fungus Pycnoporus coccineus.</title>
        <authorList>
            <person name="Couturier M."/>
            <person name="Navarro D."/>
            <person name="Chevret D."/>
            <person name="Henrissat B."/>
            <person name="Piumi F."/>
            <person name="Ruiz-Duenas F.J."/>
            <person name="Martinez A.T."/>
            <person name="Grigoriev I.V."/>
            <person name="Riley R."/>
            <person name="Lipzen A."/>
            <person name="Berrin J.G."/>
            <person name="Master E.R."/>
            <person name="Rosso M.N."/>
        </authorList>
    </citation>
    <scope>NUCLEOTIDE SEQUENCE [LARGE SCALE GENOMIC DNA]</scope>
    <source>
        <strain evidence="2 3">BRFM310</strain>
    </source>
</reference>
<dbReference type="AlphaFoldDB" id="A0A1Y2J4V2"/>
<gene>
    <name evidence="2" type="ORF">PYCCODRAFT_19974</name>
</gene>
<evidence type="ECO:0000256" key="1">
    <source>
        <dbReference type="SAM" id="MobiDB-lite"/>
    </source>
</evidence>
<keyword evidence="3" id="KW-1185">Reference proteome</keyword>
<proteinExistence type="predicted"/>
<feature type="region of interest" description="Disordered" evidence="1">
    <location>
        <begin position="1"/>
        <end position="43"/>
    </location>
</feature>
<protein>
    <submittedName>
        <fullName evidence="2">Uncharacterized protein</fullName>
    </submittedName>
</protein>
<dbReference type="Proteomes" id="UP000193067">
    <property type="component" value="Unassembled WGS sequence"/>
</dbReference>
<evidence type="ECO:0000313" key="3">
    <source>
        <dbReference type="Proteomes" id="UP000193067"/>
    </source>
</evidence>